<gene>
    <name evidence="2" type="ORF">QBC46DRAFT_351404</name>
</gene>
<organism evidence="2 3">
    <name type="scientific">Diplogelasinospora grovesii</name>
    <dbReference type="NCBI Taxonomy" id="303347"/>
    <lineage>
        <taxon>Eukaryota</taxon>
        <taxon>Fungi</taxon>
        <taxon>Dikarya</taxon>
        <taxon>Ascomycota</taxon>
        <taxon>Pezizomycotina</taxon>
        <taxon>Sordariomycetes</taxon>
        <taxon>Sordariomycetidae</taxon>
        <taxon>Sordariales</taxon>
        <taxon>Diplogelasinosporaceae</taxon>
        <taxon>Diplogelasinospora</taxon>
    </lineage>
</organism>
<accession>A0AAN6ND14</accession>
<evidence type="ECO:0000313" key="3">
    <source>
        <dbReference type="Proteomes" id="UP001303473"/>
    </source>
</evidence>
<name>A0AAN6ND14_9PEZI</name>
<sequence>MASSLSSANNSQFSVAFLGGVTRNTRRKWDEKIPPILRPLIRAYLLGYASAVAPRLLTLLLQHLSRRRLRRKAHPDVVQTVSSKEPFSDSLRRILRGGLDWRRFPTFCAALVGGSTLLEVPLRAAFDRLARNLSEVARKRLSRWFASFIAAWLSLKLLQSKQSASFTETVPPNSYAPPGYRRETVRHAGRTLDLSLFAATRALDVVVGELWYRRKKRRLASGKWTVVEQTISGLADPAIFALSSGLVMWAWFYSPSRLPRAYNKWICSAAAVDTRLIEALRRFRSGELQYGRDTGQAPLLGAMCTDYKWPQQWGDPAVSVPFPCDMVHMGCGPSCEYHAVSRFARSFRWSMATYLPLNLLLVVRNPSLKRLMRAFVSAARSSTFLGAFITLFYYGVCLMRNRVGPNVFGKGVASRQKIDGGLCVASGCLLCGWSIMIENASRRKDMALFVAPRALATLLPRRYAWDKQWRETFVFALSTAVVFTCVLENKNRVRGVLGNLLDSVLRP</sequence>
<dbReference type="InterPro" id="IPR026749">
    <property type="entry name" value="Tmem135"/>
</dbReference>
<comment type="caution">
    <text evidence="2">The sequence shown here is derived from an EMBL/GenBank/DDBJ whole genome shotgun (WGS) entry which is preliminary data.</text>
</comment>
<keyword evidence="3" id="KW-1185">Reference proteome</keyword>
<dbReference type="Proteomes" id="UP001303473">
    <property type="component" value="Unassembled WGS sequence"/>
</dbReference>
<feature type="transmembrane region" description="Helical" evidence="1">
    <location>
        <begin position="375"/>
        <end position="396"/>
    </location>
</feature>
<keyword evidence="1" id="KW-1133">Transmembrane helix</keyword>
<evidence type="ECO:0008006" key="4">
    <source>
        <dbReference type="Google" id="ProtNLM"/>
    </source>
</evidence>
<dbReference type="PANTHER" id="PTHR12459">
    <property type="entry name" value="TRANSMEMBRANE PROTEIN 135-RELATED"/>
    <property type="match status" value="1"/>
</dbReference>
<dbReference type="AlphaFoldDB" id="A0AAN6ND14"/>
<reference evidence="3" key="1">
    <citation type="journal article" date="2023" name="Mol. Phylogenet. Evol.">
        <title>Genome-scale phylogeny and comparative genomics of the fungal order Sordariales.</title>
        <authorList>
            <person name="Hensen N."/>
            <person name="Bonometti L."/>
            <person name="Westerberg I."/>
            <person name="Brannstrom I.O."/>
            <person name="Guillou S."/>
            <person name="Cros-Aarteil S."/>
            <person name="Calhoun S."/>
            <person name="Haridas S."/>
            <person name="Kuo A."/>
            <person name="Mondo S."/>
            <person name="Pangilinan J."/>
            <person name="Riley R."/>
            <person name="LaButti K."/>
            <person name="Andreopoulos B."/>
            <person name="Lipzen A."/>
            <person name="Chen C."/>
            <person name="Yan M."/>
            <person name="Daum C."/>
            <person name="Ng V."/>
            <person name="Clum A."/>
            <person name="Steindorff A."/>
            <person name="Ohm R.A."/>
            <person name="Martin F."/>
            <person name="Silar P."/>
            <person name="Natvig D.O."/>
            <person name="Lalanne C."/>
            <person name="Gautier V."/>
            <person name="Ament-Velasquez S.L."/>
            <person name="Kruys A."/>
            <person name="Hutchinson M.I."/>
            <person name="Powell A.J."/>
            <person name="Barry K."/>
            <person name="Miller A.N."/>
            <person name="Grigoriev I.V."/>
            <person name="Debuchy R."/>
            <person name="Gladieux P."/>
            <person name="Hiltunen Thoren M."/>
            <person name="Johannesson H."/>
        </authorList>
    </citation>
    <scope>NUCLEOTIDE SEQUENCE [LARGE SCALE GENOMIC DNA]</scope>
    <source>
        <strain evidence="3">CBS 340.73</strain>
    </source>
</reference>
<dbReference type="EMBL" id="MU853765">
    <property type="protein sequence ID" value="KAK3943525.1"/>
    <property type="molecule type" value="Genomic_DNA"/>
</dbReference>
<evidence type="ECO:0000313" key="2">
    <source>
        <dbReference type="EMBL" id="KAK3943525.1"/>
    </source>
</evidence>
<keyword evidence="1" id="KW-0812">Transmembrane</keyword>
<dbReference type="PANTHER" id="PTHR12459:SF15">
    <property type="entry name" value="TRANSMEMBRANE PROTEIN 135"/>
    <property type="match status" value="1"/>
</dbReference>
<feature type="transmembrane region" description="Helical" evidence="1">
    <location>
        <begin position="416"/>
        <end position="436"/>
    </location>
</feature>
<proteinExistence type="predicted"/>
<evidence type="ECO:0000256" key="1">
    <source>
        <dbReference type="SAM" id="Phobius"/>
    </source>
</evidence>
<keyword evidence="1" id="KW-0472">Membrane</keyword>
<protein>
    <recommendedName>
        <fullName evidence="4">Integral membrane protein</fullName>
    </recommendedName>
</protein>